<dbReference type="EMBL" id="BGPR01021231">
    <property type="protein sequence ID" value="GBN86328.1"/>
    <property type="molecule type" value="Genomic_DNA"/>
</dbReference>
<evidence type="ECO:0000313" key="2">
    <source>
        <dbReference type="EMBL" id="GBN86328.1"/>
    </source>
</evidence>
<evidence type="ECO:0000256" key="1">
    <source>
        <dbReference type="SAM" id="MobiDB-lite"/>
    </source>
</evidence>
<accession>A0A4Y2SDN0</accession>
<reference evidence="2 3" key="1">
    <citation type="journal article" date="2019" name="Sci. Rep.">
        <title>Orb-weaving spider Araneus ventricosus genome elucidates the spidroin gene catalogue.</title>
        <authorList>
            <person name="Kono N."/>
            <person name="Nakamura H."/>
            <person name="Ohtoshi R."/>
            <person name="Moran D.A.P."/>
            <person name="Shinohara A."/>
            <person name="Yoshida Y."/>
            <person name="Fujiwara M."/>
            <person name="Mori M."/>
            <person name="Tomita M."/>
            <person name="Arakawa K."/>
        </authorList>
    </citation>
    <scope>NUCLEOTIDE SEQUENCE [LARGE SCALE GENOMIC DNA]</scope>
</reference>
<keyword evidence="3" id="KW-1185">Reference proteome</keyword>
<gene>
    <name evidence="2" type="ORF">AVEN_123581_1</name>
</gene>
<dbReference type="Proteomes" id="UP000499080">
    <property type="component" value="Unassembled WGS sequence"/>
</dbReference>
<organism evidence="2 3">
    <name type="scientific">Araneus ventricosus</name>
    <name type="common">Orbweaver spider</name>
    <name type="synonym">Epeira ventricosa</name>
    <dbReference type="NCBI Taxonomy" id="182803"/>
    <lineage>
        <taxon>Eukaryota</taxon>
        <taxon>Metazoa</taxon>
        <taxon>Ecdysozoa</taxon>
        <taxon>Arthropoda</taxon>
        <taxon>Chelicerata</taxon>
        <taxon>Arachnida</taxon>
        <taxon>Araneae</taxon>
        <taxon>Araneomorphae</taxon>
        <taxon>Entelegynae</taxon>
        <taxon>Araneoidea</taxon>
        <taxon>Araneidae</taxon>
        <taxon>Araneus</taxon>
    </lineage>
</organism>
<dbReference type="AlphaFoldDB" id="A0A4Y2SDN0"/>
<proteinExistence type="predicted"/>
<comment type="caution">
    <text evidence="2">The sequence shown here is derived from an EMBL/GenBank/DDBJ whole genome shotgun (WGS) entry which is preliminary data.</text>
</comment>
<protein>
    <submittedName>
        <fullName evidence="2">Uncharacterized protein</fullName>
    </submittedName>
</protein>
<sequence length="127" mass="13342">MAGTTPEAGTPSLTSATVPGGTFGPLKHDLVCKKTPHTSGSSVEPGTLGPKAETLPPGRKNGKSIYGCSQRVCLRQGFKVLNLPTQYSSSPTQISSFISTLDRRPQCRQIALMCFYSLIGSQIGIGS</sequence>
<name>A0A4Y2SDN0_ARAVE</name>
<evidence type="ECO:0000313" key="3">
    <source>
        <dbReference type="Proteomes" id="UP000499080"/>
    </source>
</evidence>
<feature type="region of interest" description="Disordered" evidence="1">
    <location>
        <begin position="1"/>
        <end position="63"/>
    </location>
</feature>